<proteinExistence type="predicted"/>
<evidence type="ECO:0000256" key="1">
    <source>
        <dbReference type="SAM" id="MobiDB-lite"/>
    </source>
</evidence>
<sequence>TSAETPQSIVGEWKRKASDFFENSSNALVPVFSSTFHTITAILNNSVPRHVQRALRNLDRDRTNALRGENFKQTTIRSLTYGLLESFNLSLMHLTGESGDAYEKALSAIVKLKKKCYEMNNISFDALVSLQTIAVITLHIVVKSSDICQIRRVLSSLESERSKRFAKETFGHISIRSLTYGIIESIQLTLTHLTEKRNQSKSTGEEPAEENHLSISLPQVD</sequence>
<dbReference type="EMBL" id="BTRK01000004">
    <property type="protein sequence ID" value="GMR50597.1"/>
    <property type="molecule type" value="Genomic_DNA"/>
</dbReference>
<keyword evidence="3" id="KW-1185">Reference proteome</keyword>
<feature type="non-terminal residue" evidence="2">
    <location>
        <position position="221"/>
    </location>
</feature>
<evidence type="ECO:0000313" key="2">
    <source>
        <dbReference type="EMBL" id="GMR50597.1"/>
    </source>
</evidence>
<feature type="non-terminal residue" evidence="2">
    <location>
        <position position="1"/>
    </location>
</feature>
<evidence type="ECO:0000313" key="3">
    <source>
        <dbReference type="Proteomes" id="UP001328107"/>
    </source>
</evidence>
<reference evidence="3" key="1">
    <citation type="submission" date="2022-10" db="EMBL/GenBank/DDBJ databases">
        <title>Genome assembly of Pristionchus species.</title>
        <authorList>
            <person name="Yoshida K."/>
            <person name="Sommer R.J."/>
        </authorList>
    </citation>
    <scope>NUCLEOTIDE SEQUENCE [LARGE SCALE GENOMIC DNA]</scope>
    <source>
        <strain evidence="3">RS5460</strain>
    </source>
</reference>
<organism evidence="2 3">
    <name type="scientific">Pristionchus mayeri</name>
    <dbReference type="NCBI Taxonomy" id="1317129"/>
    <lineage>
        <taxon>Eukaryota</taxon>
        <taxon>Metazoa</taxon>
        <taxon>Ecdysozoa</taxon>
        <taxon>Nematoda</taxon>
        <taxon>Chromadorea</taxon>
        <taxon>Rhabditida</taxon>
        <taxon>Rhabditina</taxon>
        <taxon>Diplogasteromorpha</taxon>
        <taxon>Diplogasteroidea</taxon>
        <taxon>Neodiplogasteridae</taxon>
        <taxon>Pristionchus</taxon>
    </lineage>
</organism>
<dbReference type="AlphaFoldDB" id="A0AAN5CU35"/>
<protein>
    <submittedName>
        <fullName evidence="2">Uncharacterized protein</fullName>
    </submittedName>
</protein>
<dbReference type="Proteomes" id="UP001328107">
    <property type="component" value="Unassembled WGS sequence"/>
</dbReference>
<accession>A0AAN5CU35</accession>
<gene>
    <name evidence="2" type="ORF">PMAYCL1PPCAC_20792</name>
</gene>
<name>A0AAN5CU35_9BILA</name>
<comment type="caution">
    <text evidence="2">The sequence shown here is derived from an EMBL/GenBank/DDBJ whole genome shotgun (WGS) entry which is preliminary data.</text>
</comment>
<feature type="region of interest" description="Disordered" evidence="1">
    <location>
        <begin position="197"/>
        <end position="221"/>
    </location>
</feature>